<feature type="compositionally biased region" description="Pro residues" evidence="1">
    <location>
        <begin position="139"/>
        <end position="148"/>
    </location>
</feature>
<reference evidence="2" key="1">
    <citation type="submission" date="2018-08" db="EMBL/GenBank/DDBJ databases">
        <authorList>
            <person name="Rossello M."/>
        </authorList>
    </citation>
    <scope>NUCLEOTIDE SEQUENCE [LARGE SCALE GENOMIC DNA]</scope>
    <source>
        <strain evidence="2">cv. Chinese Spring</strain>
    </source>
</reference>
<feature type="compositionally biased region" description="Basic and acidic residues" evidence="1">
    <location>
        <begin position="216"/>
        <end position="232"/>
    </location>
</feature>
<name>A0A3B6RGG3_WHEAT</name>
<protein>
    <submittedName>
        <fullName evidence="2">Uncharacterized protein</fullName>
    </submittedName>
</protein>
<feature type="region of interest" description="Disordered" evidence="1">
    <location>
        <begin position="296"/>
        <end position="332"/>
    </location>
</feature>
<dbReference type="Gramene" id="TraesCS7A02G204400.1">
    <property type="protein sequence ID" value="TraesCS7A02G204400.1"/>
    <property type="gene ID" value="TraesCS7A02G204400"/>
</dbReference>
<organism evidence="2">
    <name type="scientific">Triticum aestivum</name>
    <name type="common">Wheat</name>
    <dbReference type="NCBI Taxonomy" id="4565"/>
    <lineage>
        <taxon>Eukaryota</taxon>
        <taxon>Viridiplantae</taxon>
        <taxon>Streptophyta</taxon>
        <taxon>Embryophyta</taxon>
        <taxon>Tracheophyta</taxon>
        <taxon>Spermatophyta</taxon>
        <taxon>Magnoliopsida</taxon>
        <taxon>Liliopsida</taxon>
        <taxon>Poales</taxon>
        <taxon>Poaceae</taxon>
        <taxon>BOP clade</taxon>
        <taxon>Pooideae</taxon>
        <taxon>Triticodae</taxon>
        <taxon>Triticeae</taxon>
        <taxon>Triticinae</taxon>
        <taxon>Triticum</taxon>
    </lineage>
</organism>
<dbReference type="PANTHER" id="PTHR33544:SF15">
    <property type="entry name" value="OS06G0256800 PROTEIN"/>
    <property type="match status" value="1"/>
</dbReference>
<dbReference type="Proteomes" id="UP000019116">
    <property type="component" value="Chromosome 7A"/>
</dbReference>
<dbReference type="OrthoDB" id="1894399at2759"/>
<feature type="compositionally biased region" description="Polar residues" evidence="1">
    <location>
        <begin position="177"/>
        <end position="189"/>
    </location>
</feature>
<dbReference type="AlphaFoldDB" id="A0A3B6RGG3"/>
<feature type="compositionally biased region" description="Low complexity" evidence="1">
    <location>
        <begin position="162"/>
        <end position="173"/>
    </location>
</feature>
<dbReference type="InterPro" id="IPR040344">
    <property type="entry name" value="At3g17950-like"/>
</dbReference>
<evidence type="ECO:0000313" key="3">
    <source>
        <dbReference type="Proteomes" id="UP000019116"/>
    </source>
</evidence>
<sequence>MLETWCKFYMNFMQNLHFVVAGGLVTRDPFLYGRRDPNVPREHRSITGCIMYMLLGLMQHMGAQWSRALALWSHRSYQTPTSAGSHHRTGTGSLLRNHVAVTARPHTPNPDQLPPAEHHAQLLINPSSSSSPHHHRPSPLAPSVPLPPERAMDLDDDMVPYSPSGDSSPSSSDLDTESTGSFFPDRSTTLGTLMGVSTFGGAGVQRRLTRAAPGQESERPTRAATEERDGRRAGGWRRRRRRRGGSWWRLCRDDASGPPTRLGEFLDMERQHAGADFLCGGGGPQEPEAPSVAATPLFEDGRVRPPQPRAAPPEERGRWRLQRAAEGSSTSSSLARLPVLLTGICSGGAG</sequence>
<proteinExistence type="predicted"/>
<reference evidence="2" key="2">
    <citation type="submission" date="2018-10" db="UniProtKB">
        <authorList>
            <consortium name="EnsemblPlants"/>
        </authorList>
    </citation>
    <scope>IDENTIFICATION</scope>
</reference>
<dbReference type="PANTHER" id="PTHR33544">
    <property type="entry name" value="DUF4005 DOMAIN-CONTAINING PROTEIN-RELATED"/>
    <property type="match status" value="1"/>
</dbReference>
<keyword evidence="3" id="KW-1185">Reference proteome</keyword>
<accession>A0A3B6RGG3</accession>
<feature type="region of interest" description="Disordered" evidence="1">
    <location>
        <begin position="124"/>
        <end position="189"/>
    </location>
</feature>
<feature type="region of interest" description="Disordered" evidence="1">
    <location>
        <begin position="208"/>
        <end position="238"/>
    </location>
</feature>
<evidence type="ECO:0000256" key="1">
    <source>
        <dbReference type="SAM" id="MobiDB-lite"/>
    </source>
</evidence>
<dbReference type="Gramene" id="TraesCS7A03G0478800.1">
    <property type="protein sequence ID" value="TraesCS7A03G0478800.1.CDS"/>
    <property type="gene ID" value="TraesCS7A03G0478800"/>
</dbReference>
<evidence type="ECO:0000313" key="2">
    <source>
        <dbReference type="EnsemblPlants" id="TraesCS7A02G204400.1"/>
    </source>
</evidence>
<dbReference type="EnsemblPlants" id="TraesCS7A02G204400.1">
    <property type="protein sequence ID" value="TraesCS7A02G204400.1"/>
    <property type="gene ID" value="TraesCS7A02G204400"/>
</dbReference>